<dbReference type="NCBIfam" id="NF033517">
    <property type="entry name" value="transpos_IS66"/>
    <property type="match status" value="1"/>
</dbReference>
<dbReference type="Pfam" id="PF13817">
    <property type="entry name" value="DDE_Tnp_IS66_C"/>
    <property type="match status" value="1"/>
</dbReference>
<dbReference type="InterPro" id="IPR024463">
    <property type="entry name" value="Transposase_TnpC_homeodom"/>
</dbReference>
<feature type="domain" description="Transposase IS66 central" evidence="2">
    <location>
        <begin position="166"/>
        <end position="446"/>
    </location>
</feature>
<keyword evidence="6" id="KW-1185">Reference proteome</keyword>
<dbReference type="InterPro" id="IPR039552">
    <property type="entry name" value="IS66_C"/>
</dbReference>
<dbReference type="Pfam" id="PF13007">
    <property type="entry name" value="LZ_Tnp_IS66"/>
    <property type="match status" value="1"/>
</dbReference>
<evidence type="ECO:0000259" key="3">
    <source>
        <dbReference type="Pfam" id="PF13007"/>
    </source>
</evidence>
<protein>
    <submittedName>
        <fullName evidence="5">Transposase</fullName>
    </submittedName>
</protein>
<organism evidence="5 6">
    <name type="scientific">Filimonas zeae</name>
    <dbReference type="NCBI Taxonomy" id="1737353"/>
    <lineage>
        <taxon>Bacteria</taxon>
        <taxon>Pseudomonadati</taxon>
        <taxon>Bacteroidota</taxon>
        <taxon>Chitinophagia</taxon>
        <taxon>Chitinophagales</taxon>
        <taxon>Chitinophagaceae</taxon>
        <taxon>Filimonas</taxon>
    </lineage>
</organism>
<dbReference type="InterPro" id="IPR052344">
    <property type="entry name" value="Transposase-related"/>
</dbReference>
<dbReference type="EMBL" id="BMIB01000001">
    <property type="protein sequence ID" value="GGH58478.1"/>
    <property type="molecule type" value="Genomic_DNA"/>
</dbReference>
<name>A0A917IM17_9BACT</name>
<dbReference type="Pfam" id="PF03050">
    <property type="entry name" value="DDE_Tnp_IS66"/>
    <property type="match status" value="1"/>
</dbReference>
<evidence type="ECO:0000259" key="2">
    <source>
        <dbReference type="Pfam" id="PF03050"/>
    </source>
</evidence>
<proteinExistence type="predicted"/>
<evidence type="ECO:0000256" key="1">
    <source>
        <dbReference type="SAM" id="Coils"/>
    </source>
</evidence>
<evidence type="ECO:0000313" key="6">
    <source>
        <dbReference type="Proteomes" id="UP000627292"/>
    </source>
</evidence>
<dbReference type="Proteomes" id="UP000627292">
    <property type="component" value="Unassembled WGS sequence"/>
</dbReference>
<feature type="domain" description="Transposase TnpC homeodomain" evidence="3">
    <location>
        <begin position="26"/>
        <end position="106"/>
    </location>
</feature>
<comment type="caution">
    <text evidence="5">The sequence shown here is derived from an EMBL/GenBank/DDBJ whole genome shotgun (WGS) entry which is preliminary data.</text>
</comment>
<feature type="coiled-coil region" evidence="1">
    <location>
        <begin position="16"/>
        <end position="43"/>
    </location>
</feature>
<dbReference type="PANTHER" id="PTHR33678:SF1">
    <property type="entry name" value="BLL1576 PROTEIN"/>
    <property type="match status" value="1"/>
</dbReference>
<dbReference type="PANTHER" id="PTHR33678">
    <property type="entry name" value="BLL1576 PROTEIN"/>
    <property type="match status" value="1"/>
</dbReference>
<reference evidence="5" key="2">
    <citation type="submission" date="2020-09" db="EMBL/GenBank/DDBJ databases">
        <authorList>
            <person name="Sun Q."/>
            <person name="Zhou Y."/>
        </authorList>
    </citation>
    <scope>NUCLEOTIDE SEQUENCE</scope>
    <source>
        <strain evidence="5">CGMCC 1.15290</strain>
    </source>
</reference>
<sequence>MLNMQPAATPDYQTLYEQSQMRIVALEQQLQQLQKMIFGSRQERFVPTSSNNPQPALDIQPEPVAAVSLVNAQKISYTRHTTKEEARAIPHPGRMRLPETLRREEITIEPDTDITGCRKIGEEITEILEYVPGELYVKQYKRAKYALPDQGGIVIGKLPSRPLEKALAGEGLLAQVIIDKYIDHLPLHRQMQRFERTGVKIAYSTLTDWVSGTCQLITPLFNALQAEILNCNYLHADETPIKVMDKDKKGETHRGFYWVYQDSINKTVLFDYQEGRGREGPLKMLENFTGYLQTDGYAAYNIFDKEANITHIHCMAHARRMFSEALENDYERASYALEEIQKLYVIERICKEQALNFEETKVVRGMKSAPILRDLGLWLQQQYVHVLPKSLIGKAIAYSLKRWQKLSGYVTDGRLKIDNNAVENSIRPVALGRKNYLFAGSHEAAKRSGMLYSLLGTCKMHGVETYAWLKAVLQTIADHPVNRIKELLPHHYKV</sequence>
<reference evidence="5" key="1">
    <citation type="journal article" date="2014" name="Int. J. Syst. Evol. Microbiol.">
        <title>Complete genome sequence of Corynebacterium casei LMG S-19264T (=DSM 44701T), isolated from a smear-ripened cheese.</title>
        <authorList>
            <consortium name="US DOE Joint Genome Institute (JGI-PGF)"/>
            <person name="Walter F."/>
            <person name="Albersmeier A."/>
            <person name="Kalinowski J."/>
            <person name="Ruckert C."/>
        </authorList>
    </citation>
    <scope>NUCLEOTIDE SEQUENCE</scope>
    <source>
        <strain evidence="5">CGMCC 1.15290</strain>
    </source>
</reference>
<evidence type="ECO:0000259" key="4">
    <source>
        <dbReference type="Pfam" id="PF13817"/>
    </source>
</evidence>
<dbReference type="AlphaFoldDB" id="A0A917IM17"/>
<keyword evidence="1" id="KW-0175">Coiled coil</keyword>
<evidence type="ECO:0000313" key="5">
    <source>
        <dbReference type="EMBL" id="GGH58478.1"/>
    </source>
</evidence>
<accession>A0A917IM17</accession>
<gene>
    <name evidence="5" type="ORF">GCM10011379_04240</name>
</gene>
<feature type="domain" description="Transposase IS66 C-terminal" evidence="4">
    <location>
        <begin position="453"/>
        <end position="490"/>
    </location>
</feature>
<dbReference type="InterPro" id="IPR004291">
    <property type="entry name" value="Transposase_IS66_central"/>
</dbReference>